<dbReference type="Gramene" id="KOM51940">
    <property type="protein sequence ID" value="KOM51940"/>
    <property type="gene ID" value="LR48_Vigan09g059900"/>
</dbReference>
<evidence type="ECO:0000313" key="2">
    <source>
        <dbReference type="Proteomes" id="UP000053144"/>
    </source>
</evidence>
<gene>
    <name evidence="1" type="ORF">LR48_Vigan09g059900</name>
</gene>
<protein>
    <submittedName>
        <fullName evidence="1">Uncharacterized protein</fullName>
    </submittedName>
</protein>
<dbReference type="Proteomes" id="UP000053144">
    <property type="component" value="Chromosome 9"/>
</dbReference>
<dbReference type="OMA" id="ENREPKC"/>
<sequence>MNSAGQYRYGLGYKPTKEDRKRMIEERKERSLARVERRGPRESKIHIVDIKESFRSAGWINADQIAAVEDEEGPQSLSFVWACSPDTQLNNWETLDLPVMLNVNKM</sequence>
<reference evidence="2" key="1">
    <citation type="journal article" date="2015" name="Proc. Natl. Acad. Sci. U.S.A.">
        <title>Genome sequencing of adzuki bean (Vigna angularis) provides insight into high starch and low fat accumulation and domestication.</title>
        <authorList>
            <person name="Yang K."/>
            <person name="Tian Z."/>
            <person name="Chen C."/>
            <person name="Luo L."/>
            <person name="Zhao B."/>
            <person name="Wang Z."/>
            <person name="Yu L."/>
            <person name="Li Y."/>
            <person name="Sun Y."/>
            <person name="Li W."/>
            <person name="Chen Y."/>
            <person name="Li Y."/>
            <person name="Zhang Y."/>
            <person name="Ai D."/>
            <person name="Zhao J."/>
            <person name="Shang C."/>
            <person name="Ma Y."/>
            <person name="Wu B."/>
            <person name="Wang M."/>
            <person name="Gao L."/>
            <person name="Sun D."/>
            <person name="Zhang P."/>
            <person name="Guo F."/>
            <person name="Wang W."/>
            <person name="Li Y."/>
            <person name="Wang J."/>
            <person name="Varshney R.K."/>
            <person name="Wang J."/>
            <person name="Ling H.Q."/>
            <person name="Wan P."/>
        </authorList>
    </citation>
    <scope>NUCLEOTIDE SEQUENCE</scope>
    <source>
        <strain evidence="2">cv. Jingnong 6</strain>
    </source>
</reference>
<dbReference type="AlphaFoldDB" id="A0A0L9VA61"/>
<dbReference type="EMBL" id="CM003379">
    <property type="protein sequence ID" value="KOM51940.1"/>
    <property type="molecule type" value="Genomic_DNA"/>
</dbReference>
<evidence type="ECO:0000313" key="1">
    <source>
        <dbReference type="EMBL" id="KOM51940.1"/>
    </source>
</evidence>
<proteinExistence type="predicted"/>
<name>A0A0L9VA61_PHAAN</name>
<accession>A0A0L9VA61</accession>
<organism evidence="1 2">
    <name type="scientific">Phaseolus angularis</name>
    <name type="common">Azuki bean</name>
    <name type="synonym">Vigna angularis</name>
    <dbReference type="NCBI Taxonomy" id="3914"/>
    <lineage>
        <taxon>Eukaryota</taxon>
        <taxon>Viridiplantae</taxon>
        <taxon>Streptophyta</taxon>
        <taxon>Embryophyta</taxon>
        <taxon>Tracheophyta</taxon>
        <taxon>Spermatophyta</taxon>
        <taxon>Magnoliopsida</taxon>
        <taxon>eudicotyledons</taxon>
        <taxon>Gunneridae</taxon>
        <taxon>Pentapetalae</taxon>
        <taxon>rosids</taxon>
        <taxon>fabids</taxon>
        <taxon>Fabales</taxon>
        <taxon>Fabaceae</taxon>
        <taxon>Papilionoideae</taxon>
        <taxon>50 kb inversion clade</taxon>
        <taxon>NPAAA clade</taxon>
        <taxon>indigoferoid/millettioid clade</taxon>
        <taxon>Phaseoleae</taxon>
        <taxon>Vigna</taxon>
    </lineage>
</organism>